<gene>
    <name evidence="2" type="ORF">A5642_08255</name>
</gene>
<evidence type="ECO:0000256" key="1">
    <source>
        <dbReference type="SAM" id="MobiDB-lite"/>
    </source>
</evidence>
<organism evidence="2 3">
    <name type="scientific">Mycolicibacterium mucogenicum</name>
    <name type="common">Mycobacterium mucogenicum</name>
    <dbReference type="NCBI Taxonomy" id="56689"/>
    <lineage>
        <taxon>Bacteria</taxon>
        <taxon>Bacillati</taxon>
        <taxon>Actinomycetota</taxon>
        <taxon>Actinomycetes</taxon>
        <taxon>Mycobacteriales</taxon>
        <taxon>Mycobacteriaceae</taxon>
        <taxon>Mycolicibacterium</taxon>
    </lineage>
</organism>
<evidence type="ECO:0000313" key="3">
    <source>
        <dbReference type="Proteomes" id="UP000093962"/>
    </source>
</evidence>
<proteinExistence type="predicted"/>
<dbReference type="Proteomes" id="UP000093962">
    <property type="component" value="Unassembled WGS sequence"/>
</dbReference>
<accession>A0A1A0LPU1</accession>
<protein>
    <submittedName>
        <fullName evidence="2">Uncharacterized protein</fullName>
    </submittedName>
</protein>
<dbReference type="EMBL" id="LZSF01000313">
    <property type="protein sequence ID" value="OBA75150.1"/>
    <property type="molecule type" value="Genomic_DNA"/>
</dbReference>
<name>A0A1A0LPU1_MYCMU</name>
<reference evidence="2 3" key="1">
    <citation type="submission" date="2016-06" db="EMBL/GenBank/DDBJ databases">
        <authorList>
            <person name="Kjaerup R.B."/>
            <person name="Dalgaard T.S."/>
            <person name="Juul-Madsen H.R."/>
        </authorList>
    </citation>
    <scope>NUCLEOTIDE SEQUENCE [LARGE SCALE GENOMIC DNA]</scope>
    <source>
        <strain evidence="2 3">1199456.5</strain>
    </source>
</reference>
<sequence>MAGGRLRRCGIPDRYCSYTEDQGQGFLYLSHRWCREHPEPTYQPTPGDATDGAADGDAVHLDALARPDCGPQRCGDSRAGDGNHHDKFGGFTGEQIINRQHNGGPVFRRFSGPTGTECDQP</sequence>
<dbReference type="AlphaFoldDB" id="A0A1A0LPU1"/>
<feature type="region of interest" description="Disordered" evidence="1">
    <location>
        <begin position="71"/>
        <end position="121"/>
    </location>
</feature>
<comment type="caution">
    <text evidence="2">The sequence shown here is derived from an EMBL/GenBank/DDBJ whole genome shotgun (WGS) entry which is preliminary data.</text>
</comment>
<evidence type="ECO:0000313" key="2">
    <source>
        <dbReference type="EMBL" id="OBA75150.1"/>
    </source>
</evidence>
<feature type="compositionally biased region" description="Basic and acidic residues" evidence="1">
    <location>
        <begin position="75"/>
        <end position="88"/>
    </location>
</feature>